<proteinExistence type="predicted"/>
<organism evidence="2 3">
    <name type="scientific">Athelia psychrophila</name>
    <dbReference type="NCBI Taxonomy" id="1759441"/>
    <lineage>
        <taxon>Eukaryota</taxon>
        <taxon>Fungi</taxon>
        <taxon>Dikarya</taxon>
        <taxon>Basidiomycota</taxon>
        <taxon>Agaricomycotina</taxon>
        <taxon>Agaricomycetes</taxon>
        <taxon>Agaricomycetidae</taxon>
        <taxon>Atheliales</taxon>
        <taxon>Atheliaceae</taxon>
        <taxon>Athelia</taxon>
    </lineage>
</organism>
<reference evidence="2 3" key="1">
    <citation type="journal article" date="2016" name="Mol. Biol. Evol.">
        <title>Comparative Genomics of Early-Diverging Mushroom-Forming Fungi Provides Insights into the Origins of Lignocellulose Decay Capabilities.</title>
        <authorList>
            <person name="Nagy L.G."/>
            <person name="Riley R."/>
            <person name="Tritt A."/>
            <person name="Adam C."/>
            <person name="Daum C."/>
            <person name="Floudas D."/>
            <person name="Sun H."/>
            <person name="Yadav J.S."/>
            <person name="Pangilinan J."/>
            <person name="Larsson K.H."/>
            <person name="Matsuura K."/>
            <person name="Barry K."/>
            <person name="Labutti K."/>
            <person name="Kuo R."/>
            <person name="Ohm R.A."/>
            <person name="Bhattacharya S.S."/>
            <person name="Shirouzu T."/>
            <person name="Yoshinaga Y."/>
            <person name="Martin F.M."/>
            <person name="Grigoriev I.V."/>
            <person name="Hibbett D.S."/>
        </authorList>
    </citation>
    <scope>NUCLEOTIDE SEQUENCE [LARGE SCALE GENOMIC DNA]</scope>
    <source>
        <strain evidence="2 3">CBS 109695</strain>
    </source>
</reference>
<feature type="compositionally biased region" description="Polar residues" evidence="1">
    <location>
        <begin position="387"/>
        <end position="400"/>
    </location>
</feature>
<sequence length="469" mass="50323">MERDKGNIYTVYSHRSSASTALKAKQIMHPPPQACVISQLRRARMGESPCPGNYGVHSGAQIRRSLRQAMAGRLFLRHTPIHLLSPGVEKCDLAVNVKSTEVGKEPVYGWGPEGTTLGEAHSGRGEGCRMASRCATGTDPCLASACPRATARRSGSRRLPAIPGSVSYTSNGRIIAAHGQELHVAPTGQSGLQPVTSELRTPLELIANELSIDVVSDAAAVLQQKVQGGNFENLFNSTGTSCSDALDPAIENLALLGYNSPSEHGLARGAQYRRRRAWRGRSHLNVVDMLKLPIRDSNHDFLSSCSQPGSFISVLEILELQYIFLLSISKCQLVKKENNGTGVQGEIDLTYRAAQGSLEAEEWCELALDSLMANLIHLDAAVDSDAQDPNSMPATKSQVAHSAGPPRQETQGPQRPSSAHAAPSLTAPLPVPHLPGIAHFGLKVQVGPLVLKQSLGQTIWPPVSRNRPL</sequence>
<name>A0A166LP40_9AGAM</name>
<dbReference type="Proteomes" id="UP000076532">
    <property type="component" value="Unassembled WGS sequence"/>
</dbReference>
<evidence type="ECO:0000313" key="3">
    <source>
        <dbReference type="Proteomes" id="UP000076532"/>
    </source>
</evidence>
<protein>
    <submittedName>
        <fullName evidence="2">Uncharacterized protein</fullName>
    </submittedName>
</protein>
<dbReference type="OrthoDB" id="286814at2759"/>
<dbReference type="AlphaFoldDB" id="A0A166LP40"/>
<gene>
    <name evidence="2" type="ORF">FIBSPDRAFT_889810</name>
</gene>
<feature type="region of interest" description="Disordered" evidence="1">
    <location>
        <begin position="384"/>
        <end position="427"/>
    </location>
</feature>
<evidence type="ECO:0000256" key="1">
    <source>
        <dbReference type="SAM" id="MobiDB-lite"/>
    </source>
</evidence>
<accession>A0A166LP40</accession>
<feature type="compositionally biased region" description="Polar residues" evidence="1">
    <location>
        <begin position="408"/>
        <end position="417"/>
    </location>
</feature>
<keyword evidence="3" id="KW-1185">Reference proteome</keyword>
<dbReference type="EMBL" id="KV417534">
    <property type="protein sequence ID" value="KZP23170.1"/>
    <property type="molecule type" value="Genomic_DNA"/>
</dbReference>
<evidence type="ECO:0000313" key="2">
    <source>
        <dbReference type="EMBL" id="KZP23170.1"/>
    </source>
</evidence>